<dbReference type="AlphaFoldDB" id="M1WW97"/>
<dbReference type="EMBL" id="FO203427">
    <property type="protein sequence ID" value="CCH49013.1"/>
    <property type="molecule type" value="Genomic_DNA"/>
</dbReference>
<dbReference type="BioCyc" id="DPIE1322246:BN4_RS08920-MONOMER"/>
<reference evidence="3" key="2">
    <citation type="journal article" date="2013" name="Stand. Genomic Sci.">
        <title>Complete genome sequence of Desulfocapsa sulfexigens, a marine deltaproteobacterium specialized in disproportionating inorganic sulfur compounds.</title>
        <authorList>
            <person name="Finster K.W."/>
            <person name="Kjeldsen K.U."/>
            <person name="Kube M."/>
            <person name="Reinhardt R."/>
            <person name="Mussmann M."/>
            <person name="Amann R."/>
            <person name="Schreiber L."/>
        </authorList>
    </citation>
    <scope>NUCLEOTIDE SEQUENCE [LARGE SCALE GENOMIC DNA]</scope>
    <source>
        <strain evidence="3">DSM 10523 / SB164P1</strain>
    </source>
</reference>
<evidence type="ECO:0000313" key="2">
    <source>
        <dbReference type="EMBL" id="CCH49013.1"/>
    </source>
</evidence>
<dbReference type="Gene3D" id="3.40.250.10">
    <property type="entry name" value="Rhodanese-like domain"/>
    <property type="match status" value="1"/>
</dbReference>
<accession>M1WW97</accession>
<feature type="domain" description="Rhodanese" evidence="1">
    <location>
        <begin position="41"/>
        <end position="131"/>
    </location>
</feature>
<dbReference type="InterPro" id="IPR036873">
    <property type="entry name" value="Rhodanese-like_dom_sf"/>
</dbReference>
<dbReference type="Proteomes" id="UP000011724">
    <property type="component" value="Chromosome"/>
</dbReference>
<dbReference type="OrthoDB" id="9789348at2"/>
<dbReference type="PROSITE" id="PS00380">
    <property type="entry name" value="RHODANESE_1"/>
    <property type="match status" value="1"/>
</dbReference>
<sequence length="133" mass="14514">MRVIAFFFAVVVLLALWEGIWWLGFGVSPHSPWTLAKEIRHTTPPVIIDVRTSAEFDWFHIPGAINVAYPATLADLAQVSPDPTVPVVVVCMTGHRSPFVVRQLAQSGYTDVSNLIGGMVGWKLFGGESVSGH</sequence>
<dbReference type="PANTHER" id="PTHR43031">
    <property type="entry name" value="FAD-DEPENDENT OXIDOREDUCTASE"/>
    <property type="match status" value="1"/>
</dbReference>
<dbReference type="KEGG" id="dpi:BN4_11778"/>
<reference evidence="2 3" key="1">
    <citation type="journal article" date="2013" name="PLoS ONE">
        <title>The first genomic and proteomic characterization of a deep-sea sulfate reducer: insights into the piezophilic lifestyle of Desulfovibrio piezophilus.</title>
        <authorList>
            <person name="Pradel N."/>
            <person name="Ji B."/>
            <person name="Gimenez G."/>
            <person name="Talla E."/>
            <person name="Lenoble P."/>
            <person name="Garel M."/>
            <person name="Tamburini C."/>
            <person name="Fourquet P."/>
            <person name="Lebrun R."/>
            <person name="Bertin P."/>
            <person name="Denis Y."/>
            <person name="Pophillat M."/>
            <person name="Barbe V."/>
            <person name="Ollivier B."/>
            <person name="Dolla A."/>
        </authorList>
    </citation>
    <scope>NUCLEOTIDE SEQUENCE [LARGE SCALE GENOMIC DNA]</scope>
    <source>
        <strain evidence="3">DSM 10523 / SB164P1</strain>
    </source>
</reference>
<dbReference type="PROSITE" id="PS50206">
    <property type="entry name" value="RHODANESE_3"/>
    <property type="match status" value="1"/>
</dbReference>
<evidence type="ECO:0000313" key="3">
    <source>
        <dbReference type="Proteomes" id="UP000011724"/>
    </source>
</evidence>
<dbReference type="SMART" id="SM00450">
    <property type="entry name" value="RHOD"/>
    <property type="match status" value="1"/>
</dbReference>
<dbReference type="Pfam" id="PF00581">
    <property type="entry name" value="Rhodanese"/>
    <property type="match status" value="1"/>
</dbReference>
<proteinExistence type="predicted"/>
<dbReference type="HOGENOM" id="CLU_089574_1_4_7"/>
<protein>
    <submittedName>
        <fullName evidence="2">Rhodanese domain protein</fullName>
    </submittedName>
</protein>
<dbReference type="PANTHER" id="PTHR43031:SF1">
    <property type="entry name" value="PYRIDINE NUCLEOTIDE-DISULPHIDE OXIDOREDUCTASE"/>
    <property type="match status" value="1"/>
</dbReference>
<dbReference type="PATRIC" id="fig|879567.3.peg.1867"/>
<organism evidence="2 3">
    <name type="scientific">Pseudodesulfovibrio piezophilus (strain DSM 21447 / JCM 15486 / C1TLV30)</name>
    <name type="common">Desulfovibrio piezophilus</name>
    <dbReference type="NCBI Taxonomy" id="1322246"/>
    <lineage>
        <taxon>Bacteria</taxon>
        <taxon>Pseudomonadati</taxon>
        <taxon>Thermodesulfobacteriota</taxon>
        <taxon>Desulfovibrionia</taxon>
        <taxon>Desulfovibrionales</taxon>
        <taxon>Desulfovibrionaceae</taxon>
    </lineage>
</organism>
<dbReference type="eggNOG" id="COG0607">
    <property type="taxonomic scope" value="Bacteria"/>
</dbReference>
<dbReference type="CDD" id="cd00158">
    <property type="entry name" value="RHOD"/>
    <property type="match status" value="1"/>
</dbReference>
<gene>
    <name evidence="2" type="ordered locus">BN4_11778</name>
</gene>
<dbReference type="SUPFAM" id="SSF52821">
    <property type="entry name" value="Rhodanese/Cell cycle control phosphatase"/>
    <property type="match status" value="1"/>
</dbReference>
<dbReference type="InterPro" id="IPR001307">
    <property type="entry name" value="Thiosulphate_STrfase_CS"/>
</dbReference>
<dbReference type="RefSeq" id="WP_015415057.1">
    <property type="nucleotide sequence ID" value="NC_020409.1"/>
</dbReference>
<dbReference type="STRING" id="1322246.BN4_11778"/>
<evidence type="ECO:0000259" key="1">
    <source>
        <dbReference type="PROSITE" id="PS50206"/>
    </source>
</evidence>
<dbReference type="InterPro" id="IPR001763">
    <property type="entry name" value="Rhodanese-like_dom"/>
</dbReference>
<keyword evidence="3" id="KW-1185">Reference proteome</keyword>
<name>M1WW97_PSEP2</name>
<dbReference type="GO" id="GO:0004792">
    <property type="term" value="F:thiosulfate-cyanide sulfurtransferase activity"/>
    <property type="evidence" value="ECO:0007669"/>
    <property type="project" value="InterPro"/>
</dbReference>
<dbReference type="InterPro" id="IPR050229">
    <property type="entry name" value="GlpE_sulfurtransferase"/>
</dbReference>